<evidence type="ECO:0000256" key="2">
    <source>
        <dbReference type="ARBA" id="ARBA00022553"/>
    </source>
</evidence>
<dbReference type="InterPro" id="IPR013968">
    <property type="entry name" value="PKS_KR"/>
</dbReference>
<keyword evidence="1" id="KW-0596">Phosphopantetheine</keyword>
<gene>
    <name evidence="7" type="primary">pikAII</name>
    <name evidence="7" type="ORF">SNAT2548_LOCUS30443</name>
</gene>
<evidence type="ECO:0000313" key="8">
    <source>
        <dbReference type="Proteomes" id="UP000604046"/>
    </source>
</evidence>
<evidence type="ECO:0000259" key="5">
    <source>
        <dbReference type="PROSITE" id="PS52004"/>
    </source>
</evidence>
<dbReference type="InterPro" id="IPR020841">
    <property type="entry name" value="PKS_Beta-ketoAc_synthase_dom"/>
</dbReference>
<dbReference type="InterPro" id="IPR050091">
    <property type="entry name" value="PKS_NRPS_Biosynth_Enz"/>
</dbReference>
<dbReference type="Pfam" id="PF00698">
    <property type="entry name" value="Acyl_transf_1"/>
    <property type="match status" value="1"/>
</dbReference>
<dbReference type="Proteomes" id="UP000604046">
    <property type="component" value="Unassembled WGS sequence"/>
</dbReference>
<dbReference type="InterPro" id="IPR001227">
    <property type="entry name" value="Ac_transferase_dom_sf"/>
</dbReference>
<dbReference type="OrthoDB" id="433996at2759"/>
<keyword evidence="2" id="KW-0597">Phosphoprotein</keyword>
<dbReference type="InterPro" id="IPR032821">
    <property type="entry name" value="PKS_assoc"/>
</dbReference>
<dbReference type="InterPro" id="IPR014043">
    <property type="entry name" value="Acyl_transferase_dom"/>
</dbReference>
<dbReference type="SMART" id="SM00825">
    <property type="entry name" value="PKS_KS"/>
    <property type="match status" value="1"/>
</dbReference>
<feature type="region of interest" description="N-terminal hotdog fold" evidence="4">
    <location>
        <begin position="899"/>
        <end position="1023"/>
    </location>
</feature>
<dbReference type="Gene3D" id="3.30.70.3290">
    <property type="match status" value="1"/>
</dbReference>
<dbReference type="PANTHER" id="PTHR43775">
    <property type="entry name" value="FATTY ACID SYNTHASE"/>
    <property type="match status" value="1"/>
</dbReference>
<evidence type="ECO:0000256" key="4">
    <source>
        <dbReference type="PROSITE-ProRule" id="PRU01363"/>
    </source>
</evidence>
<dbReference type="Pfam" id="PF08659">
    <property type="entry name" value="KR"/>
    <property type="match status" value="1"/>
</dbReference>
<dbReference type="PANTHER" id="PTHR43775:SF37">
    <property type="entry name" value="SI:DKEY-61P9.11"/>
    <property type="match status" value="1"/>
</dbReference>
<dbReference type="Pfam" id="PF16197">
    <property type="entry name" value="KAsynt_C_assoc"/>
    <property type="match status" value="1"/>
</dbReference>
<accession>A0A812TUD9</accession>
<dbReference type="EMBL" id="CAJNDS010002606">
    <property type="protein sequence ID" value="CAE7542886.1"/>
    <property type="molecule type" value="Genomic_DNA"/>
</dbReference>
<feature type="active site" description="Proton acceptor; for dehydratase activity" evidence="4">
    <location>
        <position position="934"/>
    </location>
</feature>
<dbReference type="SMART" id="SM00827">
    <property type="entry name" value="PKS_AT"/>
    <property type="match status" value="1"/>
</dbReference>
<dbReference type="Gene3D" id="3.40.47.10">
    <property type="match status" value="1"/>
</dbReference>
<keyword evidence="3" id="KW-0808">Transferase</keyword>
<dbReference type="InterPro" id="IPR016039">
    <property type="entry name" value="Thiolase-like"/>
</dbReference>
<dbReference type="InterPro" id="IPR036291">
    <property type="entry name" value="NAD(P)-bd_dom_sf"/>
</dbReference>
<dbReference type="Gene3D" id="3.10.129.110">
    <property type="entry name" value="Polyketide synthase dehydratase"/>
    <property type="match status" value="1"/>
</dbReference>
<proteinExistence type="predicted"/>
<evidence type="ECO:0000256" key="3">
    <source>
        <dbReference type="ARBA" id="ARBA00022679"/>
    </source>
</evidence>
<feature type="domain" description="PKS/mFAS DH" evidence="6">
    <location>
        <begin position="899"/>
        <end position="1190"/>
    </location>
</feature>
<dbReference type="SUPFAM" id="SSF52151">
    <property type="entry name" value="FabD/lysophospholipase-like"/>
    <property type="match status" value="1"/>
</dbReference>
<dbReference type="InterPro" id="IPR014031">
    <property type="entry name" value="Ketoacyl_synth_C"/>
</dbReference>
<dbReference type="Gene3D" id="3.40.50.720">
    <property type="entry name" value="NAD(P)-binding Rossmann-like Domain"/>
    <property type="match status" value="1"/>
</dbReference>
<dbReference type="InterPro" id="IPR057326">
    <property type="entry name" value="KR_dom"/>
</dbReference>
<dbReference type="Gene3D" id="3.40.366.10">
    <property type="entry name" value="Malonyl-Coenzyme A Acyl Carrier Protein, domain 2"/>
    <property type="match status" value="1"/>
</dbReference>
<evidence type="ECO:0000313" key="7">
    <source>
        <dbReference type="EMBL" id="CAE7542886.1"/>
    </source>
</evidence>
<sequence length="1597" mass="171643">MESKGEHVRHPLMLQPFGVDCSLSDFTVCKMGHYEAGGPTFPRALPMKIRIQGVSGRLPAGIDAGNFQAALFWSNVDAITEIPSDRDMDAGCILIQDAWTMAVYEAGNAAGFFAHGHRLQNVAVMAGSMNLDSNLEWDGESCGGFTAAGNASSMICGVISHVLDFRGASLCVDTACASGLSALALAVAEVGQGRAEGAIAVGVNAILNWKTTYALAKAGMISDRCRSFDRRAKGYGRAEGVAAVAIQSYATVSGCTHAELLGIHQNNDGRSVTPITRPSAEQQKRCMSAISTGEALAAVECHGTGTKAGDPVEISSVQAVFGQSASSGALCIGALKANINHTESTAGLASLLKCCHVLACQGMFAHGGGHWAPETSIDVGALSLSDEFQHIEARPVGVNSFGFSGTNVHAQLQPAHEDGRDGGRPQASGDQVLLISSKTLEGLERQQEKLRGALQEPGLSATDVQELAGQSARQEAHGHRKVVLVSEAQDVKEVKELLEAEASGDEVPMVVIVAPGNGCQTPRLLLFPPAQTLFQELKEAFKLRGKEVDWEALVSGEEVPKETFQQQVMLFAYSILASSLVLHAGLKPYAVIGHSAGELPGAYLAGAFDLQSCVDLLLAKIGSPHTQEGTMAVARNVDVQDVEAALTEFNASADPHEKVHIAAENSSQCCTLTGLDSSLAQVKSKLGSAKWLDLKLPMAYHHQELCKPAADFFEGAWYLQPQADEGARCRFFSTVEGKEVQISKLTVDYWKRHTLHRVQFAGAVRALLQAASATGHQVLFLELKSQNASHIRNLAEEMGSQATVKVEALTGKRPAPLSIQKACAALWERGVDIDWQCLVPGATRGCRLNLAPILAVQFDRSQGWEVRHRVDADAPIHEACAHETGHKDDASCSSISTRSAVMEHSSVDGSPVSMVGSEHKVELDAEQIPILRQHQRKGRRLVPGALLMEMVLQSQGYRFSSLSNFRFQLPAGEGAVSIRVLQDQHATIKSADGHFHFAEGFLVEQCCQTEHWNKISKQLSSTQKGFLEQLWPSRMTVRAETLLELLARGGLQYGSDLAIQGEVTTADFNNRSEPCFARARVRCPDALRAGRCSGGAALLDQALQVSLGLALARLPEDLRAKGAVPTMVERLTVFNKELFENSPSLRVVVKVHPQFCSAICASFALESLDGTIVVEAINFWGKLLSSKAEPIHELLWNIAETPLCHSAMVADAGRARTVAAFIHDMESSLVGKLLEKDLLPQSQIKLFGPEKQGASASLSLGPDEVDLILFEWTTGINVEDRDASEKLHRQLRRFREVVRWCLNRRSVRVVVLTRAAPQFAGGISAKPGQPGPGMYTAMCKCLVNEDVPGRGRLHAIEMADEMDASISQLGKVILQPPDDCSELVIRQGMVNRLELLPQPLAYDSLIAGRKQRPPVSSDGIYLVVGGARKTGLSALVVEVLAGMGAGMVIVIGRSKADGDFEEFARGFKKTKVSAVQADITQVEALREALRRHGVDGKRVRGILHGAACFDGDKMFRRVSDESFDATLRPKVQGSLALLEAARLEGWSLQFFTFLSSVVVALGNYGQVAYAGANGYQADLGTHLSQLSKEASEAASSR</sequence>
<dbReference type="InterPro" id="IPR016035">
    <property type="entry name" value="Acyl_Trfase/lysoPLipase"/>
</dbReference>
<dbReference type="CDD" id="cd00833">
    <property type="entry name" value="PKS"/>
    <property type="match status" value="1"/>
</dbReference>
<evidence type="ECO:0000259" key="6">
    <source>
        <dbReference type="PROSITE" id="PS52019"/>
    </source>
</evidence>
<dbReference type="SUPFAM" id="SSF53901">
    <property type="entry name" value="Thiolase-like"/>
    <property type="match status" value="2"/>
</dbReference>
<dbReference type="InterPro" id="IPR049900">
    <property type="entry name" value="PKS_mFAS_DH"/>
</dbReference>
<feature type="domain" description="Ketosynthase family 3 (KS3)" evidence="5">
    <location>
        <begin position="46"/>
        <end position="414"/>
    </location>
</feature>
<dbReference type="PROSITE" id="PS52019">
    <property type="entry name" value="PKS_MFAS_DH"/>
    <property type="match status" value="1"/>
</dbReference>
<dbReference type="InterPro" id="IPR014030">
    <property type="entry name" value="Ketoacyl_synth_N"/>
</dbReference>
<dbReference type="GO" id="GO:0004312">
    <property type="term" value="F:fatty acid synthase activity"/>
    <property type="evidence" value="ECO:0007669"/>
    <property type="project" value="TreeGrafter"/>
</dbReference>
<evidence type="ECO:0000256" key="1">
    <source>
        <dbReference type="ARBA" id="ARBA00022450"/>
    </source>
</evidence>
<keyword evidence="8" id="KW-1185">Reference proteome</keyword>
<dbReference type="Pfam" id="PF02801">
    <property type="entry name" value="Ketoacyl-synt_C"/>
    <property type="match status" value="1"/>
</dbReference>
<feature type="region of interest" description="C-terminal hotdog fold" evidence="4">
    <location>
        <begin position="1034"/>
        <end position="1190"/>
    </location>
</feature>
<dbReference type="GO" id="GO:0006633">
    <property type="term" value="P:fatty acid biosynthetic process"/>
    <property type="evidence" value="ECO:0007669"/>
    <property type="project" value="TreeGrafter"/>
</dbReference>
<comment type="caution">
    <text evidence="7">The sequence shown here is derived from an EMBL/GenBank/DDBJ whole genome shotgun (WGS) entry which is preliminary data.</text>
</comment>
<dbReference type="SUPFAM" id="SSF51735">
    <property type="entry name" value="NAD(P)-binding Rossmann-fold domains"/>
    <property type="match status" value="1"/>
</dbReference>
<dbReference type="SMART" id="SM00822">
    <property type="entry name" value="PKS_KR"/>
    <property type="match status" value="1"/>
</dbReference>
<dbReference type="InterPro" id="IPR042104">
    <property type="entry name" value="PKS_dehydratase_sf"/>
</dbReference>
<dbReference type="PROSITE" id="PS52004">
    <property type="entry name" value="KS3_2"/>
    <property type="match status" value="1"/>
</dbReference>
<protein>
    <submittedName>
        <fullName evidence="7">PikAII protein</fullName>
    </submittedName>
</protein>
<feature type="active site" description="Proton donor; for dehydratase activity" evidence="4">
    <location>
        <position position="1100"/>
    </location>
</feature>
<dbReference type="Pfam" id="PF00109">
    <property type="entry name" value="ketoacyl-synt"/>
    <property type="match status" value="1"/>
</dbReference>
<organism evidence="7 8">
    <name type="scientific">Symbiodinium natans</name>
    <dbReference type="NCBI Taxonomy" id="878477"/>
    <lineage>
        <taxon>Eukaryota</taxon>
        <taxon>Sar</taxon>
        <taxon>Alveolata</taxon>
        <taxon>Dinophyceae</taxon>
        <taxon>Suessiales</taxon>
        <taxon>Symbiodiniaceae</taxon>
        <taxon>Symbiodinium</taxon>
    </lineage>
</organism>
<reference evidence="7" key="1">
    <citation type="submission" date="2021-02" db="EMBL/GenBank/DDBJ databases">
        <authorList>
            <person name="Dougan E. K."/>
            <person name="Rhodes N."/>
            <person name="Thang M."/>
            <person name="Chan C."/>
        </authorList>
    </citation>
    <scope>NUCLEOTIDE SEQUENCE</scope>
</reference>
<name>A0A812TUD9_9DINO</name>